<proteinExistence type="predicted"/>
<sequence>MGFGQFAATTQFFLYGKRHFTSSGWEMHKANYAQPDLLTALDLKGQVFIVFPGYACK</sequence>
<comment type="caution">
    <text evidence="1">The sequence shown here is derived from an EMBL/GenBank/DDBJ whole genome shotgun (WGS) entry which is preliminary data.</text>
</comment>
<reference evidence="2 3" key="2">
    <citation type="submission" date="2024-05" db="EMBL/GenBank/DDBJ databases">
        <authorList>
            <person name="Chen Y."/>
            <person name="Shah S."/>
            <person name="Dougan E. K."/>
            <person name="Thang M."/>
            <person name="Chan C."/>
        </authorList>
    </citation>
    <scope>NUCLEOTIDE SEQUENCE [LARGE SCALE GENOMIC DNA]</scope>
</reference>
<evidence type="ECO:0000313" key="1">
    <source>
        <dbReference type="EMBL" id="CAI3975570.1"/>
    </source>
</evidence>
<keyword evidence="3" id="KW-1185">Reference proteome</keyword>
<dbReference type="EMBL" id="CAMXCT030000212">
    <property type="protein sequence ID" value="CAL4762882.1"/>
    <property type="molecule type" value="Genomic_DNA"/>
</dbReference>
<evidence type="ECO:0000313" key="3">
    <source>
        <dbReference type="Proteomes" id="UP001152797"/>
    </source>
</evidence>
<dbReference type="EMBL" id="CAMXCT010000212">
    <property type="protein sequence ID" value="CAI3975570.1"/>
    <property type="molecule type" value="Genomic_DNA"/>
</dbReference>
<dbReference type="EMBL" id="CAMXCT020000212">
    <property type="protein sequence ID" value="CAL1128945.1"/>
    <property type="molecule type" value="Genomic_DNA"/>
</dbReference>
<dbReference type="Proteomes" id="UP001152797">
    <property type="component" value="Unassembled WGS sequence"/>
</dbReference>
<evidence type="ECO:0000313" key="2">
    <source>
        <dbReference type="EMBL" id="CAL4762882.1"/>
    </source>
</evidence>
<name>A0A9P1BMI2_9DINO</name>
<accession>A0A9P1BMI2</accession>
<reference evidence="1" key="1">
    <citation type="submission" date="2022-10" db="EMBL/GenBank/DDBJ databases">
        <authorList>
            <person name="Chen Y."/>
            <person name="Dougan E. K."/>
            <person name="Chan C."/>
            <person name="Rhodes N."/>
            <person name="Thang M."/>
        </authorList>
    </citation>
    <scope>NUCLEOTIDE SEQUENCE</scope>
</reference>
<dbReference type="AlphaFoldDB" id="A0A9P1BMI2"/>
<protein>
    <submittedName>
        <fullName evidence="1">Uncharacterized protein</fullName>
    </submittedName>
</protein>
<gene>
    <name evidence="1" type="ORF">C1SCF055_LOCUS3871</name>
</gene>
<organism evidence="1">
    <name type="scientific">Cladocopium goreaui</name>
    <dbReference type="NCBI Taxonomy" id="2562237"/>
    <lineage>
        <taxon>Eukaryota</taxon>
        <taxon>Sar</taxon>
        <taxon>Alveolata</taxon>
        <taxon>Dinophyceae</taxon>
        <taxon>Suessiales</taxon>
        <taxon>Symbiodiniaceae</taxon>
        <taxon>Cladocopium</taxon>
    </lineage>
</organism>